<dbReference type="EC" id="2.7.11.1" evidence="2"/>
<keyword evidence="6" id="KW-1133">Transmembrane helix</keyword>
<dbReference type="GO" id="GO:0005886">
    <property type="term" value="C:plasma membrane"/>
    <property type="evidence" value="ECO:0007669"/>
    <property type="project" value="TreeGrafter"/>
</dbReference>
<dbReference type="PROSITE" id="PS50011">
    <property type="entry name" value="PROTEIN_KINASE_DOM"/>
    <property type="match status" value="1"/>
</dbReference>
<reference evidence="8" key="1">
    <citation type="journal article" date="2021" name="J. Hered.">
        <title>Genome Assembly of Salicaceae Populus deltoides (Eastern Cottonwood) I-69 Based on Nanopore Sequencing and Hi-C Technologies.</title>
        <authorList>
            <person name="Bai S."/>
            <person name="Wu H."/>
            <person name="Zhang J."/>
            <person name="Pan Z."/>
            <person name="Zhao W."/>
            <person name="Li Z."/>
            <person name="Tong C."/>
        </authorList>
    </citation>
    <scope>NUCLEOTIDE SEQUENCE</scope>
    <source>
        <tissue evidence="8">Leaf</tissue>
    </source>
</reference>
<dbReference type="Gene3D" id="1.10.510.10">
    <property type="entry name" value="Transferase(Phosphotransferase) domain 1"/>
    <property type="match status" value="1"/>
</dbReference>
<dbReference type="PROSITE" id="PS00108">
    <property type="entry name" value="PROTEIN_KINASE_ST"/>
    <property type="match status" value="1"/>
</dbReference>
<keyword evidence="3" id="KW-0963">Cytoplasm</keyword>
<evidence type="ECO:0000256" key="1">
    <source>
        <dbReference type="ARBA" id="ARBA00004496"/>
    </source>
</evidence>
<feature type="transmembrane region" description="Helical" evidence="6">
    <location>
        <begin position="42"/>
        <end position="62"/>
    </location>
</feature>
<name>A0A8T2X2Q5_POPDE</name>
<dbReference type="CDD" id="cd13999">
    <property type="entry name" value="STKc_MAP3K-like"/>
    <property type="match status" value="1"/>
</dbReference>
<accession>A0A8T2X2Q5</accession>
<dbReference type="GO" id="GO:0004674">
    <property type="term" value="F:protein serine/threonine kinase activity"/>
    <property type="evidence" value="ECO:0007669"/>
    <property type="project" value="UniProtKB-KW"/>
</dbReference>
<dbReference type="InterPro" id="IPR051681">
    <property type="entry name" value="Ser/Thr_Kinases-Pseudokinases"/>
</dbReference>
<keyword evidence="4" id="KW-0808">Transferase</keyword>
<feature type="transmembrane region" description="Helical" evidence="6">
    <location>
        <begin position="69"/>
        <end position="86"/>
    </location>
</feature>
<sequence length="314" mass="35128">MASNHVHFHISCLCGEGCEIHFITSPFSCADYYVLEKLKLSYQFLSLFYFFLVLLGWAVGWSQSKSHELVLSLVVVMFIGATMGSADLQIQTANGQIGMPNNICCVVVEYLAGGALKSYLIKNRRRKLAFKVVVELALDLARGLNYLHSQKIVHRDVKTENMLLDKTRTVKIADFGVARIEASNPNDMTGETGTLGYMAPEVLNGNPYNRKCDVYSFGICLWEMYCCDMPYSDLSFSEVTSAVVRQNLRPEIPRCCPSSLANVMKRCWDANPDKRPEMDEVVSMLEAIDVSKGGGMIPPDQQGGCFCFRRHRGP</sequence>
<dbReference type="SUPFAM" id="SSF56112">
    <property type="entry name" value="Protein kinase-like (PK-like)"/>
    <property type="match status" value="1"/>
</dbReference>
<dbReference type="InterPro" id="IPR000719">
    <property type="entry name" value="Prot_kinase_dom"/>
</dbReference>
<evidence type="ECO:0000256" key="5">
    <source>
        <dbReference type="ARBA" id="ARBA00022553"/>
    </source>
</evidence>
<evidence type="ECO:0000313" key="9">
    <source>
        <dbReference type="Proteomes" id="UP000807159"/>
    </source>
</evidence>
<dbReference type="InterPro" id="IPR001245">
    <property type="entry name" value="Ser-Thr/Tyr_kinase_cat_dom"/>
</dbReference>
<dbReference type="PRINTS" id="PR00109">
    <property type="entry name" value="TYRKINASE"/>
</dbReference>
<keyword evidence="4" id="KW-0723">Serine/threonine-protein kinase</keyword>
<dbReference type="GO" id="GO:0005737">
    <property type="term" value="C:cytoplasm"/>
    <property type="evidence" value="ECO:0007669"/>
    <property type="project" value="UniProtKB-SubCell"/>
</dbReference>
<evidence type="ECO:0000256" key="2">
    <source>
        <dbReference type="ARBA" id="ARBA00012513"/>
    </source>
</evidence>
<dbReference type="FunFam" id="1.10.510.10:FF:000310">
    <property type="entry name" value="Serine/threonine-protein kinase HT1"/>
    <property type="match status" value="1"/>
</dbReference>
<evidence type="ECO:0000259" key="7">
    <source>
        <dbReference type="PROSITE" id="PS50011"/>
    </source>
</evidence>
<keyword evidence="6" id="KW-0812">Transmembrane</keyword>
<evidence type="ECO:0000313" key="8">
    <source>
        <dbReference type="EMBL" id="KAH8486982.1"/>
    </source>
</evidence>
<keyword evidence="4" id="KW-0418">Kinase</keyword>
<dbReference type="SMART" id="SM00220">
    <property type="entry name" value="S_TKc"/>
    <property type="match status" value="1"/>
</dbReference>
<organism evidence="8 9">
    <name type="scientific">Populus deltoides</name>
    <name type="common">Eastern poplar</name>
    <name type="synonym">Eastern cottonwood</name>
    <dbReference type="NCBI Taxonomy" id="3696"/>
    <lineage>
        <taxon>Eukaryota</taxon>
        <taxon>Viridiplantae</taxon>
        <taxon>Streptophyta</taxon>
        <taxon>Embryophyta</taxon>
        <taxon>Tracheophyta</taxon>
        <taxon>Spermatophyta</taxon>
        <taxon>Magnoliopsida</taxon>
        <taxon>eudicotyledons</taxon>
        <taxon>Gunneridae</taxon>
        <taxon>Pentapetalae</taxon>
        <taxon>rosids</taxon>
        <taxon>fabids</taxon>
        <taxon>Malpighiales</taxon>
        <taxon>Salicaceae</taxon>
        <taxon>Saliceae</taxon>
        <taxon>Populus</taxon>
    </lineage>
</organism>
<dbReference type="Pfam" id="PF07714">
    <property type="entry name" value="PK_Tyr_Ser-Thr"/>
    <property type="match status" value="1"/>
</dbReference>
<gene>
    <name evidence="8" type="ORF">H0E87_025823</name>
</gene>
<comment type="caution">
    <text evidence="8">The sequence shown here is derived from an EMBL/GenBank/DDBJ whole genome shotgun (WGS) entry which is preliminary data.</text>
</comment>
<dbReference type="InterPro" id="IPR008271">
    <property type="entry name" value="Ser/Thr_kinase_AS"/>
</dbReference>
<protein>
    <recommendedName>
        <fullName evidence="2">non-specific serine/threonine protein kinase</fullName>
        <ecNumber evidence="2">2.7.11.1</ecNumber>
    </recommendedName>
</protein>
<dbReference type="InterPro" id="IPR011009">
    <property type="entry name" value="Kinase-like_dom_sf"/>
</dbReference>
<dbReference type="EMBL" id="JACEGQ020000015">
    <property type="protein sequence ID" value="KAH8486982.1"/>
    <property type="molecule type" value="Genomic_DNA"/>
</dbReference>
<dbReference type="Proteomes" id="UP000807159">
    <property type="component" value="Chromosome 15"/>
</dbReference>
<keyword evidence="6" id="KW-0472">Membrane</keyword>
<proteinExistence type="predicted"/>
<feature type="domain" description="Protein kinase" evidence="7">
    <location>
        <begin position="1"/>
        <end position="288"/>
    </location>
</feature>
<dbReference type="PANTHER" id="PTHR44329">
    <property type="entry name" value="SERINE/THREONINE-PROTEIN KINASE TNNI3K-RELATED"/>
    <property type="match status" value="1"/>
</dbReference>
<feature type="transmembrane region" description="Helical" evidence="6">
    <location>
        <begin position="98"/>
        <end position="121"/>
    </location>
</feature>
<dbReference type="PANTHER" id="PTHR44329:SF280">
    <property type="entry name" value="PROTEIN KINASE"/>
    <property type="match status" value="1"/>
</dbReference>
<comment type="subcellular location">
    <subcellularLocation>
        <location evidence="1">Cytoplasm</location>
    </subcellularLocation>
</comment>
<keyword evidence="9" id="KW-1185">Reference proteome</keyword>
<dbReference type="GO" id="GO:0005524">
    <property type="term" value="F:ATP binding"/>
    <property type="evidence" value="ECO:0007669"/>
    <property type="project" value="InterPro"/>
</dbReference>
<evidence type="ECO:0000256" key="4">
    <source>
        <dbReference type="ARBA" id="ARBA00022527"/>
    </source>
</evidence>
<evidence type="ECO:0000256" key="3">
    <source>
        <dbReference type="ARBA" id="ARBA00022490"/>
    </source>
</evidence>
<dbReference type="AlphaFoldDB" id="A0A8T2X2Q5"/>
<evidence type="ECO:0000256" key="6">
    <source>
        <dbReference type="SAM" id="Phobius"/>
    </source>
</evidence>
<keyword evidence="5" id="KW-0597">Phosphoprotein</keyword>